<dbReference type="EMBL" id="JAFBXF010000011">
    <property type="protein sequence ID" value="MBM2418610.1"/>
    <property type="molecule type" value="Genomic_DNA"/>
</dbReference>
<dbReference type="Proteomes" id="UP000755667">
    <property type="component" value="Unassembled WGS sequence"/>
</dbReference>
<dbReference type="InterPro" id="IPR045936">
    <property type="entry name" value="DUF6356"/>
</dbReference>
<keyword evidence="1" id="KW-1133">Transmembrane helix</keyword>
<keyword evidence="1" id="KW-0472">Membrane</keyword>
<dbReference type="EMBL" id="JAFBXE010000011">
    <property type="protein sequence ID" value="MBM2413830.1"/>
    <property type="molecule type" value="Genomic_DNA"/>
</dbReference>
<evidence type="ECO:0000313" key="5">
    <source>
        <dbReference type="Proteomes" id="UP000809440"/>
    </source>
</evidence>
<dbReference type="OrthoDB" id="7652114at2"/>
<feature type="transmembrane region" description="Helical" evidence="1">
    <location>
        <begin position="39"/>
        <end position="60"/>
    </location>
</feature>
<dbReference type="Pfam" id="PF19883">
    <property type="entry name" value="DUF6356"/>
    <property type="match status" value="1"/>
</dbReference>
<reference evidence="2 5" key="1">
    <citation type="submission" date="2021-01" db="EMBL/GenBank/DDBJ databases">
        <title>Diatom-associated Roseobacters Show Island Model of Population Structure.</title>
        <authorList>
            <person name="Qu L."/>
            <person name="Feng X."/>
            <person name="Chen Y."/>
            <person name="Li L."/>
            <person name="Wang X."/>
            <person name="Hu Z."/>
            <person name="Wang H."/>
            <person name="Luo H."/>
        </authorList>
    </citation>
    <scope>NUCLEOTIDE SEQUENCE</scope>
    <source>
        <strain evidence="3 5">CC28-63</strain>
        <strain evidence="2">CC28-69</strain>
    </source>
</reference>
<evidence type="ECO:0000313" key="3">
    <source>
        <dbReference type="EMBL" id="MBM2418610.1"/>
    </source>
</evidence>
<name>A0A9Q2RYH2_9RHOB</name>
<comment type="caution">
    <text evidence="2">The sequence shown here is derived from an EMBL/GenBank/DDBJ whole genome shotgun (WGS) entry which is preliminary data.</text>
</comment>
<organism evidence="2 4">
    <name type="scientific">Marivita cryptomonadis</name>
    <dbReference type="NCBI Taxonomy" id="505252"/>
    <lineage>
        <taxon>Bacteria</taxon>
        <taxon>Pseudomonadati</taxon>
        <taxon>Pseudomonadota</taxon>
        <taxon>Alphaproteobacteria</taxon>
        <taxon>Rhodobacterales</taxon>
        <taxon>Roseobacteraceae</taxon>
        <taxon>Marivita</taxon>
    </lineage>
</organism>
<proteinExistence type="predicted"/>
<evidence type="ECO:0000313" key="4">
    <source>
        <dbReference type="Proteomes" id="UP000755667"/>
    </source>
</evidence>
<evidence type="ECO:0000313" key="2">
    <source>
        <dbReference type="EMBL" id="MBM2413830.1"/>
    </source>
</evidence>
<dbReference type="Proteomes" id="UP000809440">
    <property type="component" value="Unassembled WGS sequence"/>
</dbReference>
<gene>
    <name evidence="2" type="ORF">JQX41_16045</name>
    <name evidence="3" type="ORF">JQX48_16615</name>
</gene>
<sequence>MAVQDTDTAARPGFLRGFVDHPASVNETYLQHAGFAFGFAGRLFLASMAALIHAIIPPLFETTASRMIRKMHARIEARHTNAEH</sequence>
<evidence type="ECO:0000256" key="1">
    <source>
        <dbReference type="SAM" id="Phobius"/>
    </source>
</evidence>
<protein>
    <recommendedName>
        <fullName evidence="6">Capsule biosynthesis protein</fullName>
    </recommendedName>
</protein>
<keyword evidence="1" id="KW-0812">Transmembrane</keyword>
<keyword evidence="5" id="KW-1185">Reference proteome</keyword>
<dbReference type="AlphaFoldDB" id="A0A9Q2RYH2"/>
<evidence type="ECO:0008006" key="6">
    <source>
        <dbReference type="Google" id="ProtNLM"/>
    </source>
</evidence>
<dbReference type="GeneID" id="62641670"/>
<dbReference type="RefSeq" id="WP_085630489.1">
    <property type="nucleotide sequence ID" value="NZ_JAFBWU010000011.1"/>
</dbReference>
<accession>A0A9Q2RYH2</accession>